<sequence length="190" mass="20954">MDNFKGENPESPEDILQKIPVLSSYAKGLENHIKERYLKKISVVEVDPAALPSEQLSPECLPPIEVSDLLSYLAYNQMVSGFVASVNGKEIADKYVVVAKVRHSQSMRDPLVNIWIITEKDGTIISAHCLDCKAGLGETCSHVASALFYIEAITRIQGKLACTQVKCTWVLPTYVNEVPYARAKAITCLV</sequence>
<proteinExistence type="predicted"/>
<dbReference type="PANTHER" id="PTHR47526">
    <property type="entry name" value="ATP-DEPENDENT DNA HELICASE"/>
    <property type="match status" value="1"/>
</dbReference>
<protein>
    <recommendedName>
        <fullName evidence="3">SWIM-type domain-containing protein</fullName>
    </recommendedName>
</protein>
<evidence type="ECO:0000313" key="2">
    <source>
        <dbReference type="Proteomes" id="UP001159405"/>
    </source>
</evidence>
<keyword evidence="2" id="KW-1185">Reference proteome</keyword>
<evidence type="ECO:0000313" key="1">
    <source>
        <dbReference type="EMBL" id="CAH3164135.1"/>
    </source>
</evidence>
<accession>A0ABN8QL91</accession>
<organism evidence="1 2">
    <name type="scientific">Porites lobata</name>
    <dbReference type="NCBI Taxonomy" id="104759"/>
    <lineage>
        <taxon>Eukaryota</taxon>
        <taxon>Metazoa</taxon>
        <taxon>Cnidaria</taxon>
        <taxon>Anthozoa</taxon>
        <taxon>Hexacorallia</taxon>
        <taxon>Scleractinia</taxon>
        <taxon>Fungiina</taxon>
        <taxon>Poritidae</taxon>
        <taxon>Porites</taxon>
    </lineage>
</organism>
<evidence type="ECO:0008006" key="3">
    <source>
        <dbReference type="Google" id="ProtNLM"/>
    </source>
</evidence>
<reference evidence="1 2" key="1">
    <citation type="submission" date="2022-05" db="EMBL/GenBank/DDBJ databases">
        <authorList>
            <consortium name="Genoscope - CEA"/>
            <person name="William W."/>
        </authorList>
    </citation>
    <scope>NUCLEOTIDE SEQUENCE [LARGE SCALE GENOMIC DNA]</scope>
</reference>
<dbReference type="PANTHER" id="PTHR47526:SF3">
    <property type="entry name" value="PHD-TYPE DOMAIN-CONTAINING PROTEIN"/>
    <property type="match status" value="1"/>
</dbReference>
<dbReference type="EMBL" id="CALNXK010000128">
    <property type="protein sequence ID" value="CAH3164135.1"/>
    <property type="molecule type" value="Genomic_DNA"/>
</dbReference>
<comment type="caution">
    <text evidence="1">The sequence shown here is derived from an EMBL/GenBank/DDBJ whole genome shotgun (WGS) entry which is preliminary data.</text>
</comment>
<gene>
    <name evidence="1" type="ORF">PLOB_00006134</name>
</gene>
<name>A0ABN8QL91_9CNID</name>
<dbReference type="Proteomes" id="UP001159405">
    <property type="component" value="Unassembled WGS sequence"/>
</dbReference>